<gene>
    <name evidence="3" type="primary">coaBC</name>
    <name evidence="7" type="ORF">TPSD3_06710</name>
</gene>
<evidence type="ECO:0000259" key="6">
    <source>
        <dbReference type="Pfam" id="PF04127"/>
    </source>
</evidence>
<comment type="catalytic activity">
    <reaction evidence="3 4">
        <text>N-[(R)-4-phosphopantothenoyl]-L-cysteine + H(+) = (R)-4'-phosphopantetheine + CO2</text>
        <dbReference type="Rhea" id="RHEA:16793"/>
        <dbReference type="ChEBI" id="CHEBI:15378"/>
        <dbReference type="ChEBI" id="CHEBI:16526"/>
        <dbReference type="ChEBI" id="CHEBI:59458"/>
        <dbReference type="ChEBI" id="CHEBI:61723"/>
        <dbReference type="EC" id="4.1.1.36"/>
    </reaction>
</comment>
<dbReference type="NCBIfam" id="TIGR00521">
    <property type="entry name" value="coaBC_dfp"/>
    <property type="match status" value="1"/>
</dbReference>
<dbReference type="EC" id="4.1.1.36" evidence="3"/>
<keyword evidence="3" id="KW-0511">Multifunctional enzyme</keyword>
<dbReference type="InterPro" id="IPR003382">
    <property type="entry name" value="Flavoprotein"/>
</dbReference>
<dbReference type="OrthoDB" id="9802554at2"/>
<dbReference type="AlphaFoldDB" id="A0A251X7I9"/>
<evidence type="ECO:0000256" key="2">
    <source>
        <dbReference type="ARBA" id="ARBA00023239"/>
    </source>
</evidence>
<dbReference type="Pfam" id="PF02441">
    <property type="entry name" value="Flavoprotein"/>
    <property type="match status" value="1"/>
</dbReference>
<dbReference type="Gene3D" id="3.40.50.10300">
    <property type="entry name" value="CoaB-like"/>
    <property type="match status" value="1"/>
</dbReference>
<feature type="region of interest" description="Phosphopantothenoylcysteine decarboxylase" evidence="3">
    <location>
        <begin position="1"/>
        <end position="191"/>
    </location>
</feature>
<reference evidence="7 8" key="1">
    <citation type="submission" date="2016-12" db="EMBL/GenBank/DDBJ databases">
        <title>Thioflexothrix psekupsii D3 genome sequencing and assembly.</title>
        <authorList>
            <person name="Fomenkov A."/>
            <person name="Vincze T."/>
            <person name="Grabovich M."/>
            <person name="Anton B.P."/>
            <person name="Dubinina G."/>
            <person name="Orlova M."/>
            <person name="Belousova E."/>
            <person name="Roberts R.J."/>
        </authorList>
    </citation>
    <scope>NUCLEOTIDE SEQUENCE [LARGE SCALE GENOMIC DNA]</scope>
    <source>
        <strain evidence="7">D3</strain>
    </source>
</reference>
<dbReference type="InterPro" id="IPR005252">
    <property type="entry name" value="CoaBC"/>
</dbReference>
<comment type="caution">
    <text evidence="3">Lacks conserved residue(s) required for the propagation of feature annotation.</text>
</comment>
<evidence type="ECO:0000256" key="4">
    <source>
        <dbReference type="RuleBase" id="RU364078"/>
    </source>
</evidence>
<dbReference type="SUPFAM" id="SSF102645">
    <property type="entry name" value="CoaB-like"/>
    <property type="match status" value="1"/>
</dbReference>
<keyword evidence="3 4" id="KW-0436">Ligase</keyword>
<comment type="function">
    <text evidence="3">Catalyzes two sequential steps in the biosynthesis of coenzyme A. In the first step cysteine is conjugated to 4'-phosphopantothenate to form 4-phosphopantothenoylcysteine. In the second step the latter compound is decarboxylated to form 4'-phosphopantotheine.</text>
</comment>
<dbReference type="GO" id="GO:0071513">
    <property type="term" value="C:phosphopantothenoylcysteine decarboxylase complex"/>
    <property type="evidence" value="ECO:0007669"/>
    <property type="project" value="TreeGrafter"/>
</dbReference>
<dbReference type="SUPFAM" id="SSF52507">
    <property type="entry name" value="Homo-oligomeric flavin-containing Cys decarboxylases, HFCD"/>
    <property type="match status" value="1"/>
</dbReference>
<comment type="similarity">
    <text evidence="3 4">In the C-terminal section; belongs to the PPC synthetase family.</text>
</comment>
<name>A0A251X7I9_9GAMM</name>
<feature type="binding site" evidence="3">
    <location>
        <position position="339"/>
    </location>
    <ligand>
        <name>CTP</name>
        <dbReference type="ChEBI" id="CHEBI:37563"/>
    </ligand>
</feature>
<dbReference type="GO" id="GO:0046872">
    <property type="term" value="F:metal ion binding"/>
    <property type="evidence" value="ECO:0007669"/>
    <property type="project" value="UniProtKB-KW"/>
</dbReference>
<dbReference type="GO" id="GO:0015941">
    <property type="term" value="P:pantothenate catabolic process"/>
    <property type="evidence" value="ECO:0007669"/>
    <property type="project" value="InterPro"/>
</dbReference>
<keyword evidence="3" id="KW-0460">Magnesium</keyword>
<dbReference type="PANTHER" id="PTHR14359">
    <property type="entry name" value="HOMO-OLIGOMERIC FLAVIN CONTAINING CYS DECARBOXYLASE FAMILY"/>
    <property type="match status" value="1"/>
</dbReference>
<organism evidence="7 8">
    <name type="scientific">Thioflexithrix psekupsensis</name>
    <dbReference type="NCBI Taxonomy" id="1570016"/>
    <lineage>
        <taxon>Bacteria</taxon>
        <taxon>Pseudomonadati</taxon>
        <taxon>Pseudomonadota</taxon>
        <taxon>Gammaproteobacteria</taxon>
        <taxon>Thiotrichales</taxon>
        <taxon>Thioflexithrix</taxon>
    </lineage>
</organism>
<feature type="domain" description="DNA/pantothenate metabolism flavoprotein C-terminal" evidence="6">
    <location>
        <begin position="187"/>
        <end position="395"/>
    </location>
</feature>
<feature type="active site" description="Proton donor" evidence="3">
    <location>
        <position position="160"/>
    </location>
</feature>
<keyword evidence="2 3" id="KW-0456">Lyase</keyword>
<dbReference type="EMBL" id="MSLT01000012">
    <property type="protein sequence ID" value="OUD14028.1"/>
    <property type="molecule type" value="Genomic_DNA"/>
</dbReference>
<comment type="pathway">
    <text evidence="3 4">Cofactor biosynthesis; coenzyme A biosynthesis; CoA from (R)-pantothenate: step 3/5.</text>
</comment>
<feature type="binding site" evidence="3">
    <location>
        <begin position="308"/>
        <end position="311"/>
    </location>
    <ligand>
        <name>CTP</name>
        <dbReference type="ChEBI" id="CHEBI:37563"/>
    </ligand>
</feature>
<feature type="binding site" evidence="3">
    <location>
        <position position="290"/>
    </location>
    <ligand>
        <name>CTP</name>
        <dbReference type="ChEBI" id="CHEBI:37563"/>
    </ligand>
</feature>
<feature type="binding site" evidence="3">
    <location>
        <position position="325"/>
    </location>
    <ligand>
        <name>CTP</name>
        <dbReference type="ChEBI" id="CHEBI:37563"/>
    </ligand>
</feature>
<dbReference type="GO" id="GO:0010181">
    <property type="term" value="F:FMN binding"/>
    <property type="evidence" value="ECO:0007669"/>
    <property type="project" value="UniProtKB-UniRule"/>
</dbReference>
<keyword evidence="3 4" id="KW-0285">Flavoprotein</keyword>
<dbReference type="InterPro" id="IPR035929">
    <property type="entry name" value="CoaB-like_sf"/>
</dbReference>
<feature type="region of interest" description="Phosphopantothenate--cysteine ligase" evidence="3">
    <location>
        <begin position="192"/>
        <end position="405"/>
    </location>
</feature>
<keyword evidence="1 3" id="KW-0210">Decarboxylase</keyword>
<dbReference type="PANTHER" id="PTHR14359:SF6">
    <property type="entry name" value="PHOSPHOPANTOTHENOYLCYSTEINE DECARBOXYLASE"/>
    <property type="match status" value="1"/>
</dbReference>
<comment type="function">
    <text evidence="4">Catalyzes two steps in the biosynthesis of coenzyme A. In the first step cysteine is conjugated to 4'-phosphopantothenate to form 4-phosphopantothenoylcysteine, in the latter compound is decarboxylated to form 4'-phosphopantotheine.</text>
</comment>
<evidence type="ECO:0000256" key="1">
    <source>
        <dbReference type="ARBA" id="ARBA00022793"/>
    </source>
</evidence>
<comment type="catalytic activity">
    <reaction evidence="3 4">
        <text>(R)-4'-phosphopantothenate + L-cysteine + CTP = N-[(R)-4-phosphopantothenoyl]-L-cysteine + CMP + diphosphate + H(+)</text>
        <dbReference type="Rhea" id="RHEA:19397"/>
        <dbReference type="ChEBI" id="CHEBI:10986"/>
        <dbReference type="ChEBI" id="CHEBI:15378"/>
        <dbReference type="ChEBI" id="CHEBI:33019"/>
        <dbReference type="ChEBI" id="CHEBI:35235"/>
        <dbReference type="ChEBI" id="CHEBI:37563"/>
        <dbReference type="ChEBI" id="CHEBI:59458"/>
        <dbReference type="ChEBI" id="CHEBI:60377"/>
        <dbReference type="EC" id="6.3.2.5"/>
    </reaction>
</comment>
<evidence type="ECO:0000259" key="5">
    <source>
        <dbReference type="Pfam" id="PF02441"/>
    </source>
</evidence>
<evidence type="ECO:0000256" key="3">
    <source>
        <dbReference type="HAMAP-Rule" id="MF_02225"/>
    </source>
</evidence>
<evidence type="ECO:0000313" key="7">
    <source>
        <dbReference type="EMBL" id="OUD14028.1"/>
    </source>
</evidence>
<protein>
    <recommendedName>
        <fullName evidence="3">Coenzyme A biosynthesis bifunctional protein CoaBC</fullName>
    </recommendedName>
    <alternativeName>
        <fullName evidence="3">DNA/pantothenate metabolism flavoprotein</fullName>
    </alternativeName>
    <alternativeName>
        <fullName evidence="3">Phosphopantothenoylcysteine synthetase/decarboxylase</fullName>
        <shortName evidence="3">PPCS-PPCDC</shortName>
    </alternativeName>
    <domain>
        <recommendedName>
            <fullName evidence="3">Phosphopantothenoylcysteine decarboxylase</fullName>
            <shortName evidence="3">PPC decarboxylase</shortName>
            <shortName evidence="3">PPC-DC</shortName>
            <ecNumber evidence="3">4.1.1.36</ecNumber>
        </recommendedName>
        <alternativeName>
            <fullName evidence="3">CoaC</fullName>
        </alternativeName>
    </domain>
    <domain>
        <recommendedName>
            <fullName evidence="3">Phosphopantothenate--cysteine ligase</fullName>
            <ecNumber evidence="3">6.3.2.5</ecNumber>
        </recommendedName>
        <alternativeName>
            <fullName evidence="3">CoaB</fullName>
        </alternativeName>
        <alternativeName>
            <fullName evidence="3">Phosphopantothenoylcysteine synthetase</fullName>
            <shortName evidence="3">PPC synthetase</shortName>
            <shortName evidence="3">PPC-S</shortName>
        </alternativeName>
    </domain>
</protein>
<comment type="similarity">
    <text evidence="3 4">In the N-terminal section; belongs to the HFCD (homo-oligomeric flavin containing Cys decarboxylase) superfamily.</text>
</comment>
<dbReference type="UniPathway" id="UPA00241">
    <property type="reaction ID" value="UER00353"/>
</dbReference>
<dbReference type="RefSeq" id="WP_086487815.1">
    <property type="nucleotide sequence ID" value="NZ_MSLT01000012.1"/>
</dbReference>
<dbReference type="Gene3D" id="3.40.50.1950">
    <property type="entry name" value="Flavin prenyltransferase-like"/>
    <property type="match status" value="1"/>
</dbReference>
<comment type="pathway">
    <text evidence="3 4">Cofactor biosynthesis; coenzyme A biosynthesis; CoA from (R)-pantothenate: step 2/5.</text>
</comment>
<dbReference type="Proteomes" id="UP000194798">
    <property type="component" value="Unassembled WGS sequence"/>
</dbReference>
<accession>A0A251X7I9</accession>
<feature type="binding site" evidence="3">
    <location>
        <position position="280"/>
    </location>
    <ligand>
        <name>CTP</name>
        <dbReference type="ChEBI" id="CHEBI:37563"/>
    </ligand>
</feature>
<feature type="domain" description="Flavoprotein" evidence="5">
    <location>
        <begin position="8"/>
        <end position="180"/>
    </location>
</feature>
<dbReference type="HAMAP" id="MF_02225">
    <property type="entry name" value="CoaBC"/>
    <property type="match status" value="1"/>
</dbReference>
<dbReference type="GO" id="GO:0004633">
    <property type="term" value="F:phosphopantothenoylcysteine decarboxylase activity"/>
    <property type="evidence" value="ECO:0007669"/>
    <property type="project" value="UniProtKB-UniRule"/>
</dbReference>
<comment type="cofactor">
    <cofactor evidence="3">
        <name>FMN</name>
        <dbReference type="ChEBI" id="CHEBI:58210"/>
    </cofactor>
    <text evidence="3">Binds 1 FMN per subunit.</text>
</comment>
<dbReference type="InterPro" id="IPR007085">
    <property type="entry name" value="DNA/pantothenate-metab_flavo_C"/>
</dbReference>
<keyword evidence="3" id="KW-0479">Metal-binding</keyword>
<comment type="caution">
    <text evidence="7">The sequence shown here is derived from an EMBL/GenBank/DDBJ whole genome shotgun (WGS) entry which is preliminary data.</text>
</comment>
<dbReference type="GO" id="GO:0015937">
    <property type="term" value="P:coenzyme A biosynthetic process"/>
    <property type="evidence" value="ECO:0007669"/>
    <property type="project" value="UniProtKB-UniRule"/>
</dbReference>
<dbReference type="Pfam" id="PF04127">
    <property type="entry name" value="DFP"/>
    <property type="match status" value="1"/>
</dbReference>
<dbReference type="InterPro" id="IPR036551">
    <property type="entry name" value="Flavin_trans-like"/>
</dbReference>
<sequence length="405" mass="43518">MQQDLCGKKIIVGIGGGIAAYKIPDLVRRLKERGANIKVVMTANAQAFITPLTLQAVSGERVYTHLLDSEAEAAMGHIELARWADLILIAPATADLLARLAYGHADDLLTTLCVASAAPLALAPAMNQQMWRAAVTQENYQRLQARGVHFFGPAHGSQACGDVGEGRLLEPLALVDAVAQLWTARDLAGIRILITAGPTREALDPVRFISNRSSGKMGYALAAAATAAGAEVTLVSGPVTLPVPAGVKHISVESAQDMYAATFQSIDNQDIFIGTAAVADYRPASVATQKMKKGQTDTDITLTLVRNPDILAAVAATQKVFTVGFAAETEHLLEHARQKLINKKINMIAANWVGVDRGFERDDNALTVLWSDGEIQLPYAPKATLAQQLIRVVIERYRQGNVEKW</sequence>
<keyword evidence="8" id="KW-1185">Reference proteome</keyword>
<evidence type="ECO:0000313" key="8">
    <source>
        <dbReference type="Proteomes" id="UP000194798"/>
    </source>
</evidence>
<dbReference type="GO" id="GO:0004632">
    <property type="term" value="F:phosphopantothenate--cysteine ligase activity"/>
    <property type="evidence" value="ECO:0007669"/>
    <property type="project" value="UniProtKB-UniRule"/>
</dbReference>
<dbReference type="EC" id="6.3.2.5" evidence="3"/>
<comment type="cofactor">
    <cofactor evidence="3">
        <name>Mg(2+)</name>
        <dbReference type="ChEBI" id="CHEBI:18420"/>
    </cofactor>
</comment>
<keyword evidence="3 4" id="KW-0288">FMN</keyword>
<proteinExistence type="inferred from homology"/>
<feature type="binding site" evidence="3">
    <location>
        <position position="343"/>
    </location>
    <ligand>
        <name>CTP</name>
        <dbReference type="ChEBI" id="CHEBI:37563"/>
    </ligand>
</feature>